<dbReference type="SMART" id="SM00034">
    <property type="entry name" value="CLECT"/>
    <property type="match status" value="1"/>
</dbReference>
<dbReference type="Pfam" id="PF00059">
    <property type="entry name" value="Lectin_C"/>
    <property type="match status" value="1"/>
</dbReference>
<dbReference type="InterPro" id="IPR050111">
    <property type="entry name" value="C-type_lectin/snaclec_domain"/>
</dbReference>
<dbReference type="PROSITE" id="PS50041">
    <property type="entry name" value="C_TYPE_LECTIN_2"/>
    <property type="match status" value="1"/>
</dbReference>
<feature type="domain" description="C-type lectin" evidence="2">
    <location>
        <begin position="215"/>
        <end position="322"/>
    </location>
</feature>
<name>A0AAW0UP55_SCYPA</name>
<accession>A0AAW0UP55</accession>
<feature type="region of interest" description="Disordered" evidence="1">
    <location>
        <begin position="1"/>
        <end position="28"/>
    </location>
</feature>
<feature type="compositionally biased region" description="Basic and acidic residues" evidence="1">
    <location>
        <begin position="17"/>
        <end position="27"/>
    </location>
</feature>
<dbReference type="InterPro" id="IPR016187">
    <property type="entry name" value="CTDL_fold"/>
</dbReference>
<dbReference type="InterPro" id="IPR016186">
    <property type="entry name" value="C-type_lectin-like/link_sf"/>
</dbReference>
<proteinExistence type="predicted"/>
<dbReference type="AlphaFoldDB" id="A0AAW0UP55"/>
<dbReference type="SUPFAM" id="SSF56436">
    <property type="entry name" value="C-type lectin-like"/>
    <property type="match status" value="1"/>
</dbReference>
<organism evidence="3 4">
    <name type="scientific">Scylla paramamosain</name>
    <name type="common">Mud crab</name>
    <dbReference type="NCBI Taxonomy" id="85552"/>
    <lineage>
        <taxon>Eukaryota</taxon>
        <taxon>Metazoa</taxon>
        <taxon>Ecdysozoa</taxon>
        <taxon>Arthropoda</taxon>
        <taxon>Crustacea</taxon>
        <taxon>Multicrustacea</taxon>
        <taxon>Malacostraca</taxon>
        <taxon>Eumalacostraca</taxon>
        <taxon>Eucarida</taxon>
        <taxon>Decapoda</taxon>
        <taxon>Pleocyemata</taxon>
        <taxon>Brachyura</taxon>
        <taxon>Eubrachyura</taxon>
        <taxon>Portunoidea</taxon>
        <taxon>Portunidae</taxon>
        <taxon>Portuninae</taxon>
        <taxon>Scylla</taxon>
    </lineage>
</organism>
<gene>
    <name evidence="3" type="ORF">O3P69_002772</name>
</gene>
<evidence type="ECO:0000256" key="1">
    <source>
        <dbReference type="SAM" id="MobiDB-lite"/>
    </source>
</evidence>
<evidence type="ECO:0000313" key="3">
    <source>
        <dbReference type="EMBL" id="KAK8401231.1"/>
    </source>
</evidence>
<evidence type="ECO:0000313" key="4">
    <source>
        <dbReference type="Proteomes" id="UP001487740"/>
    </source>
</evidence>
<dbReference type="PANTHER" id="PTHR22803">
    <property type="entry name" value="MANNOSE, PHOSPHOLIPASE, LECTIN RECEPTOR RELATED"/>
    <property type="match status" value="1"/>
</dbReference>
<reference evidence="3 4" key="1">
    <citation type="submission" date="2023-03" db="EMBL/GenBank/DDBJ databases">
        <title>High-quality genome of Scylla paramamosain provides insights in environmental adaptation.</title>
        <authorList>
            <person name="Zhang L."/>
        </authorList>
    </citation>
    <scope>NUCLEOTIDE SEQUENCE [LARGE SCALE GENOMIC DNA]</scope>
    <source>
        <strain evidence="3">LZ_2023a</strain>
        <tissue evidence="3">Muscle</tissue>
    </source>
</reference>
<keyword evidence="4" id="KW-1185">Reference proteome</keyword>
<evidence type="ECO:0000259" key="2">
    <source>
        <dbReference type="PROSITE" id="PS50041"/>
    </source>
</evidence>
<dbReference type="Proteomes" id="UP001487740">
    <property type="component" value="Unassembled WGS sequence"/>
</dbReference>
<dbReference type="InterPro" id="IPR001304">
    <property type="entry name" value="C-type_lectin-like"/>
</dbReference>
<dbReference type="EMBL" id="JARAKH010000009">
    <property type="protein sequence ID" value="KAK8401231.1"/>
    <property type="molecule type" value="Genomic_DNA"/>
</dbReference>
<sequence length="554" mass="61202">MGDKKENQEEEEEEKEKEEKRKNDNETTVKIVKQASLTSNTATRHTAAHSLEWTAWEQDTCLGELHTKGTYITVVCRPQEQSTAMIHFACVLTVAAAALSSATGASLVQAVGDVPLQVGSALHLDCGVQRRYRYCLWEAEDGRVFQVEDVRAGRHVGLRAPHNLTHNQCGIVVEQAAARDAGRWTCRVFLQGKALTTVRNVRKEAKGCTNPFVAVGTDCFYFNPDLALNCLSTDADLEVVDDYHQQELIWGHIMVNYGPNYFWLGATDEYDDEVWRWVDGTHVPMGTPFWSPNEPNNLSGNENCLTIQSGTGYFNDLNCTRETVHVMCQDSNTATRHTAAHSLECTAWEQDTCLGELHTKGIYISFECRRQVQPTAMIHFACILTVAAAALSSATGASLVQAVGDVPLQVGSALHLDCGVQGRYRYCLWEAEDGRVFQVEDVRAGRHVGLRAPHNLTHNQCGIVVEQAAARDAGRWTCRVFLQGKALTTVRNVRKEAKGCTNPFVAVGTGCFYFNPDLALNWGRYARLLPQSVHRRRPGGGGRLSPAGADLGPH</sequence>
<comment type="caution">
    <text evidence="3">The sequence shown here is derived from an EMBL/GenBank/DDBJ whole genome shotgun (WGS) entry which is preliminary data.</text>
</comment>
<protein>
    <recommendedName>
        <fullName evidence="2">C-type lectin domain-containing protein</fullName>
    </recommendedName>
</protein>
<dbReference type="Gene3D" id="3.10.100.10">
    <property type="entry name" value="Mannose-Binding Protein A, subunit A"/>
    <property type="match status" value="1"/>
</dbReference>
<feature type="region of interest" description="Disordered" evidence="1">
    <location>
        <begin position="535"/>
        <end position="554"/>
    </location>
</feature>